<keyword evidence="3" id="KW-1185">Reference proteome</keyword>
<reference evidence="2 3" key="1">
    <citation type="submission" date="2024-02" db="EMBL/GenBank/DDBJ databases">
        <title>Adaptive strategies in a cosmopolitan and abundant soil bacterium.</title>
        <authorList>
            <person name="Carini P."/>
        </authorList>
    </citation>
    <scope>NUCLEOTIDE SEQUENCE [LARGE SCALE GENOMIC DNA]</scope>
    <source>
        <strain evidence="2 3">AZCC 1608</strain>
    </source>
</reference>
<evidence type="ECO:0000313" key="3">
    <source>
        <dbReference type="Proteomes" id="UP001364224"/>
    </source>
</evidence>
<evidence type="ECO:0008006" key="4">
    <source>
        <dbReference type="Google" id="ProtNLM"/>
    </source>
</evidence>
<keyword evidence="1" id="KW-0732">Signal</keyword>
<evidence type="ECO:0000313" key="2">
    <source>
        <dbReference type="EMBL" id="MEH2559695.1"/>
    </source>
</evidence>
<gene>
    <name evidence="2" type="ORF">V1286_007224</name>
</gene>
<dbReference type="EMBL" id="JAZHRV010000001">
    <property type="protein sequence ID" value="MEH2559695.1"/>
    <property type="molecule type" value="Genomic_DNA"/>
</dbReference>
<feature type="signal peptide" evidence="1">
    <location>
        <begin position="1"/>
        <end position="25"/>
    </location>
</feature>
<proteinExistence type="predicted"/>
<sequence>MSISNPGRGLVRCLGVTAAAVFALAATSQQRAEALSLASPGAAPSVKYATDGLTTQVQHRGGMGGGGFRGGGGGGFRGGGGGGFHGGGFRGGGAAFHGGGFRGGGAAIHGDGFRGGGMAIHRGGFRAAPVFHGGGHRFAHRHAFLRPHVFHRPHFHHRRHFHSRFYFAPAYYTYPAYYYPRRCRVILTYYGPRKICRPWWRHRYYAYRYW</sequence>
<accession>A0ABU8BMB3</accession>
<dbReference type="Proteomes" id="UP001364224">
    <property type="component" value="Unassembled WGS sequence"/>
</dbReference>
<organism evidence="2 3">
    <name type="scientific">Bradyrhizobium algeriense</name>
    <dbReference type="NCBI Taxonomy" id="634784"/>
    <lineage>
        <taxon>Bacteria</taxon>
        <taxon>Pseudomonadati</taxon>
        <taxon>Pseudomonadota</taxon>
        <taxon>Alphaproteobacteria</taxon>
        <taxon>Hyphomicrobiales</taxon>
        <taxon>Nitrobacteraceae</taxon>
        <taxon>Bradyrhizobium</taxon>
    </lineage>
</organism>
<name>A0ABU8BMB3_9BRAD</name>
<feature type="chain" id="PRO_5047496131" description="BA14K family protein" evidence="1">
    <location>
        <begin position="26"/>
        <end position="210"/>
    </location>
</feature>
<protein>
    <recommendedName>
        <fullName evidence="4">BA14K family protein</fullName>
    </recommendedName>
</protein>
<evidence type="ECO:0000256" key="1">
    <source>
        <dbReference type="SAM" id="SignalP"/>
    </source>
</evidence>
<comment type="caution">
    <text evidence="2">The sequence shown here is derived from an EMBL/GenBank/DDBJ whole genome shotgun (WGS) entry which is preliminary data.</text>
</comment>